<feature type="compositionally biased region" description="Basic residues" evidence="1">
    <location>
        <begin position="53"/>
        <end position="63"/>
    </location>
</feature>
<dbReference type="AlphaFoldDB" id="A0A3P7JL81"/>
<reference evidence="2 3" key="1">
    <citation type="submission" date="2018-11" db="EMBL/GenBank/DDBJ databases">
        <authorList>
            <consortium name="Pathogen Informatics"/>
        </authorList>
    </citation>
    <scope>NUCLEOTIDE SEQUENCE [LARGE SCALE GENOMIC DNA]</scope>
</reference>
<evidence type="ECO:0000313" key="3">
    <source>
        <dbReference type="Proteomes" id="UP000270094"/>
    </source>
</evidence>
<evidence type="ECO:0000256" key="1">
    <source>
        <dbReference type="SAM" id="MobiDB-lite"/>
    </source>
</evidence>
<keyword evidence="3" id="KW-1185">Reference proteome</keyword>
<organism evidence="2 3">
    <name type="scientific">Strongylus vulgaris</name>
    <name type="common">Blood worm</name>
    <dbReference type="NCBI Taxonomy" id="40348"/>
    <lineage>
        <taxon>Eukaryota</taxon>
        <taxon>Metazoa</taxon>
        <taxon>Ecdysozoa</taxon>
        <taxon>Nematoda</taxon>
        <taxon>Chromadorea</taxon>
        <taxon>Rhabditida</taxon>
        <taxon>Rhabditina</taxon>
        <taxon>Rhabditomorpha</taxon>
        <taxon>Strongyloidea</taxon>
        <taxon>Strongylidae</taxon>
        <taxon>Strongylus</taxon>
    </lineage>
</organism>
<gene>
    <name evidence="2" type="ORF">SVUK_LOCUS11925</name>
</gene>
<dbReference type="EMBL" id="UYYB01098024">
    <property type="protein sequence ID" value="VDM76927.1"/>
    <property type="molecule type" value="Genomic_DNA"/>
</dbReference>
<name>A0A3P7JL81_STRVU</name>
<proteinExistence type="predicted"/>
<protein>
    <submittedName>
        <fullName evidence="2">Uncharacterized protein</fullName>
    </submittedName>
</protein>
<feature type="compositionally biased region" description="Polar residues" evidence="1">
    <location>
        <begin position="82"/>
        <end position="96"/>
    </location>
</feature>
<dbReference type="OrthoDB" id="5825015at2759"/>
<accession>A0A3P7JL81</accession>
<sequence length="156" mass="16731">MSQGANILGFGGHRALGISGSSGGVGISGRLTPHLNPIDLVPHPVFPPPMPPPRRRPRPRPRPRPSPPSPEEEFWQVPESPSPQEGQESWQTTITPSLPEHEIWQIPSQRQGQIGMGQEVGPPQRVMPTPVVPPQGAIPRPHRITTEGGVGPGTAL</sequence>
<evidence type="ECO:0000313" key="2">
    <source>
        <dbReference type="EMBL" id="VDM76927.1"/>
    </source>
</evidence>
<feature type="region of interest" description="Disordered" evidence="1">
    <location>
        <begin position="38"/>
        <end position="156"/>
    </location>
</feature>
<dbReference type="Proteomes" id="UP000270094">
    <property type="component" value="Unassembled WGS sequence"/>
</dbReference>